<protein>
    <submittedName>
        <fullName evidence="2">Uncharacterized protein</fullName>
    </submittedName>
</protein>
<evidence type="ECO:0000313" key="3">
    <source>
        <dbReference type="Proteomes" id="UP001431192"/>
    </source>
</evidence>
<dbReference type="Proteomes" id="UP001431192">
    <property type="component" value="Unassembled WGS sequence"/>
</dbReference>
<keyword evidence="1" id="KW-0812">Transmembrane</keyword>
<gene>
    <name evidence="2" type="ORF">N4T56_10790</name>
</gene>
<name>A0ABT2P4M8_9GAMM</name>
<dbReference type="Pfam" id="PF05359">
    <property type="entry name" value="DUF748"/>
    <property type="match status" value="1"/>
</dbReference>
<sequence>MTSFFTQIRTQFKRRPAYQKWLFWLVSVYLLFCAILGGLIPAIAKQQLPQQLGEILGRQVIVQDIHINPFTTELTVTGFAINEQSDDAQFVSFDRLYANLQVWQSLRLMVHSVGRCRVRTA</sequence>
<dbReference type="RefSeq" id="WP_261733225.1">
    <property type="nucleotide sequence ID" value="NZ_JAODOQ010000001.1"/>
</dbReference>
<dbReference type="InterPro" id="IPR052894">
    <property type="entry name" value="AsmA-related"/>
</dbReference>
<dbReference type="PANTHER" id="PTHR30441:SF8">
    <property type="entry name" value="DUF748 DOMAIN-CONTAINING PROTEIN"/>
    <property type="match status" value="1"/>
</dbReference>
<dbReference type="PANTHER" id="PTHR30441">
    <property type="entry name" value="DUF748 DOMAIN-CONTAINING PROTEIN"/>
    <property type="match status" value="1"/>
</dbReference>
<dbReference type="InterPro" id="IPR008023">
    <property type="entry name" value="DUF748"/>
</dbReference>
<keyword evidence="1" id="KW-0472">Membrane</keyword>
<proteinExistence type="predicted"/>
<feature type="transmembrane region" description="Helical" evidence="1">
    <location>
        <begin position="21"/>
        <end position="44"/>
    </location>
</feature>
<evidence type="ECO:0000313" key="2">
    <source>
        <dbReference type="EMBL" id="MCT8986869.1"/>
    </source>
</evidence>
<evidence type="ECO:0000256" key="1">
    <source>
        <dbReference type="SAM" id="Phobius"/>
    </source>
</evidence>
<comment type="caution">
    <text evidence="2">The sequence shown here is derived from an EMBL/GenBank/DDBJ whole genome shotgun (WGS) entry which is preliminary data.</text>
</comment>
<keyword evidence="1" id="KW-1133">Transmembrane helix</keyword>
<accession>A0ABT2P4M8</accession>
<keyword evidence="3" id="KW-1185">Reference proteome</keyword>
<dbReference type="EMBL" id="JAODOQ010000001">
    <property type="protein sequence ID" value="MCT8986869.1"/>
    <property type="molecule type" value="Genomic_DNA"/>
</dbReference>
<reference evidence="2" key="1">
    <citation type="submission" date="2022-09" db="EMBL/GenBank/DDBJ databases">
        <title>Shewanella sp. KJ10-1 sp.nov, isolated from marine algae.</title>
        <authorList>
            <person name="Butt M."/>
            <person name="Lee J.K."/>
            <person name="Kim J.M."/>
            <person name="Choi D.G."/>
        </authorList>
    </citation>
    <scope>NUCLEOTIDE SEQUENCE</scope>
    <source>
        <strain evidence="2">KJ10-1</strain>
    </source>
</reference>
<organism evidence="2 3">
    <name type="scientific">Shewanella phaeophyticola</name>
    <dbReference type="NCBI Taxonomy" id="2978345"/>
    <lineage>
        <taxon>Bacteria</taxon>
        <taxon>Pseudomonadati</taxon>
        <taxon>Pseudomonadota</taxon>
        <taxon>Gammaproteobacteria</taxon>
        <taxon>Alteromonadales</taxon>
        <taxon>Shewanellaceae</taxon>
        <taxon>Shewanella</taxon>
    </lineage>
</organism>